<dbReference type="SMART" id="SM00976">
    <property type="entry name" value="Telo_bind"/>
    <property type="match status" value="1"/>
</dbReference>
<keyword evidence="4" id="KW-0238">DNA-binding</keyword>
<gene>
    <name evidence="6" type="ORF">CB5_LOCUS13359</name>
</gene>
<dbReference type="GO" id="GO:0032210">
    <property type="term" value="P:regulation of telomere maintenance via telomerase"/>
    <property type="evidence" value="ECO:0007669"/>
    <property type="project" value="TreeGrafter"/>
</dbReference>
<dbReference type="Pfam" id="PF02765">
    <property type="entry name" value="POT1"/>
    <property type="match status" value="1"/>
</dbReference>
<evidence type="ECO:0000256" key="2">
    <source>
        <dbReference type="ARBA" id="ARBA00022454"/>
    </source>
</evidence>
<name>A0A6V7PHN3_ANACO</name>
<organism evidence="6">
    <name type="scientific">Ananas comosus var. bracteatus</name>
    <name type="common">red pineapple</name>
    <dbReference type="NCBI Taxonomy" id="296719"/>
    <lineage>
        <taxon>Eukaryota</taxon>
        <taxon>Viridiplantae</taxon>
        <taxon>Streptophyta</taxon>
        <taxon>Embryophyta</taxon>
        <taxon>Tracheophyta</taxon>
        <taxon>Spermatophyta</taxon>
        <taxon>Magnoliopsida</taxon>
        <taxon>Liliopsida</taxon>
        <taxon>Poales</taxon>
        <taxon>Bromeliaceae</taxon>
        <taxon>Bromelioideae</taxon>
        <taxon>Ananas</taxon>
    </lineage>
</organism>
<evidence type="ECO:0000256" key="4">
    <source>
        <dbReference type="ARBA" id="ARBA00023125"/>
    </source>
</evidence>
<comment type="subcellular location">
    <subcellularLocation>
        <location evidence="1">Chromosome</location>
        <location evidence="1">Telomere</location>
    </subcellularLocation>
</comment>
<dbReference type="CDD" id="cd04497">
    <property type="entry name" value="hPOT1_OB1_like"/>
    <property type="match status" value="1"/>
</dbReference>
<reference evidence="6" key="1">
    <citation type="submission" date="2020-07" db="EMBL/GenBank/DDBJ databases">
        <authorList>
            <person name="Lin J."/>
        </authorList>
    </citation>
    <scope>NUCLEOTIDE SEQUENCE</scope>
</reference>
<dbReference type="PANTHER" id="PTHR14513">
    <property type="entry name" value="PROTECTION OF TELOMERES 1"/>
    <property type="match status" value="1"/>
</dbReference>
<dbReference type="InterPro" id="IPR011564">
    <property type="entry name" value="Telomer_end-bd_POT1/Cdc13"/>
</dbReference>
<evidence type="ECO:0000313" key="6">
    <source>
        <dbReference type="EMBL" id="CAD1830148.1"/>
    </source>
</evidence>
<dbReference type="InterPro" id="IPR028389">
    <property type="entry name" value="POT1"/>
</dbReference>
<dbReference type="GO" id="GO:0016233">
    <property type="term" value="P:telomere capping"/>
    <property type="evidence" value="ECO:0007669"/>
    <property type="project" value="TreeGrafter"/>
</dbReference>
<keyword evidence="3" id="KW-0779">Telomere</keyword>
<keyword evidence="2" id="KW-0158">Chromosome</keyword>
<dbReference type="SUPFAM" id="SSF50249">
    <property type="entry name" value="Nucleic acid-binding proteins"/>
    <property type="match status" value="2"/>
</dbReference>
<accession>A0A6V7PHN3</accession>
<dbReference type="GO" id="GO:0000783">
    <property type="term" value="C:nuclear telomere cap complex"/>
    <property type="evidence" value="ECO:0007669"/>
    <property type="project" value="TreeGrafter"/>
</dbReference>
<proteinExistence type="predicted"/>
<evidence type="ECO:0000256" key="1">
    <source>
        <dbReference type="ARBA" id="ARBA00004574"/>
    </source>
</evidence>
<dbReference type="GO" id="GO:0010521">
    <property type="term" value="F:telomerase inhibitor activity"/>
    <property type="evidence" value="ECO:0007669"/>
    <property type="project" value="TreeGrafter"/>
</dbReference>
<dbReference type="PANTHER" id="PTHR14513:SF0">
    <property type="entry name" value="PROTECTION OF TELOMERES PROTEIN 1"/>
    <property type="match status" value="1"/>
</dbReference>
<dbReference type="Pfam" id="PF25507">
    <property type="entry name" value="OB_POT1A"/>
    <property type="match status" value="1"/>
</dbReference>
<dbReference type="GO" id="GO:0098505">
    <property type="term" value="F:G-rich strand telomeric DNA binding"/>
    <property type="evidence" value="ECO:0007669"/>
    <property type="project" value="TreeGrafter"/>
</dbReference>
<dbReference type="InterPro" id="IPR012340">
    <property type="entry name" value="NA-bd_OB-fold"/>
</dbReference>
<dbReference type="EMBL" id="LR862148">
    <property type="protein sequence ID" value="CAD1830148.1"/>
    <property type="molecule type" value="Genomic_DNA"/>
</dbReference>
<dbReference type="Gene3D" id="2.40.50.140">
    <property type="entry name" value="Nucleic acid-binding proteins"/>
    <property type="match status" value="2"/>
</dbReference>
<feature type="domain" description="Telomeric single stranded DNA binding POT1/Cdc13" evidence="5">
    <location>
        <begin position="17"/>
        <end position="152"/>
    </location>
</feature>
<protein>
    <recommendedName>
        <fullName evidence="5">Telomeric single stranded DNA binding POT1/Cdc13 domain-containing protein</fullName>
    </recommendedName>
</protein>
<dbReference type="AlphaFoldDB" id="A0A6V7PHN3"/>
<evidence type="ECO:0000259" key="5">
    <source>
        <dbReference type="SMART" id="SM00976"/>
    </source>
</evidence>
<dbReference type="InterPro" id="IPR057620">
    <property type="entry name" value="POT1A/B-like_OB"/>
</dbReference>
<sequence>MEMASTNGRDQSREYVYLPLVDALKSVGVRVNLFAVVSEIGAVRRSRGSDYVLTLKIMDQSYLAPGISVNFFSERPSKLPSGMSNGDIIGLQRVVMKIHNGDHYCVYNKRFSSFALFEGKMTEDCSPYQISPKFQRRDHDDEHLSQLRTLLVDHPPGAVLKEGELQLRRIKKHTLFDLVLHICNTSNGEWILFVWDGTDAPPLMLQNDLNTEMTAPTPLRPEELLLSREVLCSFPPVGTVLRVFADNKIRLLSDDESTVLDCLKKYNARVKSQAERLPLTCFPWPSHILSVDGYCGIPATLMDSLTCKQVKHLVVCVVRVVSSCPWRAEDLRSPVGGHFRIRVILEDPTARIYAYIIKEQGVRC</sequence>
<evidence type="ECO:0000256" key="3">
    <source>
        <dbReference type="ARBA" id="ARBA00022895"/>
    </source>
</evidence>